<sequence length="348" mass="38958">MVTKPNASDHGPWSYLCEQEQAFIKIQVHRAEPLITYNPSYPSMSAVKKHLMDQLKEQGFQYETRDGWNHGRTRDLVVRSVIHMLFHQQHAFIVLNRQPTTATPKDATNTTEGVSSIQSSVYVQLYRTPSSIVPLIPTLTMGGSLNDTSPACSLLQRELAAKDVFLPPQTLQISPLLLLAKTELDGLLAPWGFSVNATVVTDDPEMTLLKAGGQYWTESQGLKSMSVVKSAKPSKPCRIYESPGNEACDAQDQDWGDSCPGTGNKRVLRSMKATKPKVTYEGMDLNSDNSEDRTWSKGTPVIKWCIEPREGRRRYTLRNKKPDVAEDPDDSELSEIEVRPMVQSEMQC</sequence>
<proteinExistence type="predicted"/>
<accession>A0A6A6DD65</accession>
<reference evidence="2" key="1">
    <citation type="journal article" date="2020" name="Stud. Mycol.">
        <title>101 Dothideomycetes genomes: a test case for predicting lifestyles and emergence of pathogens.</title>
        <authorList>
            <person name="Haridas S."/>
            <person name="Albert R."/>
            <person name="Binder M."/>
            <person name="Bloem J."/>
            <person name="Labutti K."/>
            <person name="Salamov A."/>
            <person name="Andreopoulos B."/>
            <person name="Baker S."/>
            <person name="Barry K."/>
            <person name="Bills G."/>
            <person name="Bluhm B."/>
            <person name="Cannon C."/>
            <person name="Castanera R."/>
            <person name="Culley D."/>
            <person name="Daum C."/>
            <person name="Ezra D."/>
            <person name="Gonzalez J."/>
            <person name="Henrissat B."/>
            <person name="Kuo A."/>
            <person name="Liang C."/>
            <person name="Lipzen A."/>
            <person name="Lutzoni F."/>
            <person name="Magnuson J."/>
            <person name="Mondo S."/>
            <person name="Nolan M."/>
            <person name="Ohm R."/>
            <person name="Pangilinan J."/>
            <person name="Park H.-J."/>
            <person name="Ramirez L."/>
            <person name="Alfaro M."/>
            <person name="Sun H."/>
            <person name="Tritt A."/>
            <person name="Yoshinaga Y."/>
            <person name="Zwiers L.-H."/>
            <person name="Turgeon B."/>
            <person name="Goodwin S."/>
            <person name="Spatafora J."/>
            <person name="Crous P."/>
            <person name="Grigoriev I."/>
        </authorList>
    </citation>
    <scope>NUCLEOTIDE SEQUENCE</scope>
    <source>
        <strain evidence="2">CBS 207.26</strain>
    </source>
</reference>
<evidence type="ECO:0000313" key="2">
    <source>
        <dbReference type="EMBL" id="KAF2175566.1"/>
    </source>
</evidence>
<evidence type="ECO:0000256" key="1">
    <source>
        <dbReference type="SAM" id="MobiDB-lite"/>
    </source>
</evidence>
<dbReference type="EMBL" id="ML994729">
    <property type="protein sequence ID" value="KAF2175566.1"/>
    <property type="molecule type" value="Genomic_DNA"/>
</dbReference>
<feature type="compositionally biased region" description="Acidic residues" evidence="1">
    <location>
        <begin position="325"/>
        <end position="334"/>
    </location>
</feature>
<keyword evidence="3" id="KW-1185">Reference proteome</keyword>
<gene>
    <name evidence="2" type="ORF">K469DRAFT_756170</name>
</gene>
<organism evidence="2 3">
    <name type="scientific">Zopfia rhizophila CBS 207.26</name>
    <dbReference type="NCBI Taxonomy" id="1314779"/>
    <lineage>
        <taxon>Eukaryota</taxon>
        <taxon>Fungi</taxon>
        <taxon>Dikarya</taxon>
        <taxon>Ascomycota</taxon>
        <taxon>Pezizomycotina</taxon>
        <taxon>Dothideomycetes</taxon>
        <taxon>Dothideomycetes incertae sedis</taxon>
        <taxon>Zopfiaceae</taxon>
        <taxon>Zopfia</taxon>
    </lineage>
</organism>
<dbReference type="AlphaFoldDB" id="A0A6A6DD65"/>
<dbReference type="Proteomes" id="UP000800200">
    <property type="component" value="Unassembled WGS sequence"/>
</dbReference>
<name>A0A6A6DD65_9PEZI</name>
<feature type="region of interest" description="Disordered" evidence="1">
    <location>
        <begin position="315"/>
        <end position="334"/>
    </location>
</feature>
<protein>
    <submittedName>
        <fullName evidence="2">Uncharacterized protein</fullName>
    </submittedName>
</protein>
<evidence type="ECO:0000313" key="3">
    <source>
        <dbReference type="Proteomes" id="UP000800200"/>
    </source>
</evidence>